<protein>
    <submittedName>
        <fullName evidence="2">Acyl carrier protein</fullName>
    </submittedName>
</protein>
<dbReference type="Gene3D" id="1.10.1200.10">
    <property type="entry name" value="ACP-like"/>
    <property type="match status" value="1"/>
</dbReference>
<gene>
    <name evidence="2" type="ORF">F8Y55_06815</name>
</gene>
<evidence type="ECO:0000313" key="2">
    <source>
        <dbReference type="EMBL" id="ECZ5738354.1"/>
    </source>
</evidence>
<dbReference type="RefSeq" id="WP_070308254.1">
    <property type="nucleotide sequence ID" value="NZ_JBMJAU010000001.1"/>
</dbReference>
<proteinExistence type="predicted"/>
<dbReference type="InterPro" id="IPR036736">
    <property type="entry name" value="ACP-like_sf"/>
</dbReference>
<sequence>MDKNEFLKAVAEILMIDANSLTEETELNSFKEFDSISYLEITMLLEAKLGIEIVPSEIKALKTVKDLLKLGKFV</sequence>
<dbReference type="Pfam" id="PF00550">
    <property type="entry name" value="PP-binding"/>
    <property type="match status" value="1"/>
</dbReference>
<dbReference type="Proteomes" id="UP000421425">
    <property type="component" value="Unassembled WGS sequence"/>
</dbReference>
<comment type="caution">
    <text evidence="2">The sequence shown here is derived from an EMBL/GenBank/DDBJ whole genome shotgun (WGS) entry which is preliminary data.</text>
</comment>
<dbReference type="SUPFAM" id="SSF47336">
    <property type="entry name" value="ACP-like"/>
    <property type="match status" value="1"/>
</dbReference>
<name>A0A624F668_CAMJU</name>
<evidence type="ECO:0000313" key="3">
    <source>
        <dbReference type="Proteomes" id="UP000421425"/>
    </source>
</evidence>
<reference evidence="2 3" key="1">
    <citation type="submission" date="2019-10" db="EMBL/GenBank/DDBJ databases">
        <authorList>
            <consortium name="PulseNet: The National Subtyping Network for Foodborne Disease Surveillance"/>
            <person name="Tarr C.L."/>
            <person name="Trees E."/>
            <person name="Katz L.S."/>
            <person name="Carleton-Romer H.A."/>
            <person name="Stroika S."/>
            <person name="Kucerova Z."/>
            <person name="Roache K.F."/>
            <person name="Sabol A.L."/>
            <person name="Besser J."/>
            <person name="Gerner-Smidt P."/>
        </authorList>
    </citation>
    <scope>NUCLEOTIDE SEQUENCE [LARGE SCALE GENOMIC DNA]</scope>
    <source>
        <strain evidence="2 3">PNUSAC012091</strain>
    </source>
</reference>
<dbReference type="InterPro" id="IPR009081">
    <property type="entry name" value="PP-bd_ACP"/>
</dbReference>
<evidence type="ECO:0000259" key="1">
    <source>
        <dbReference type="Pfam" id="PF00550"/>
    </source>
</evidence>
<dbReference type="AlphaFoldDB" id="A0A624F668"/>
<feature type="domain" description="Carrier" evidence="1">
    <location>
        <begin position="6"/>
        <end position="69"/>
    </location>
</feature>
<accession>A0A624F668</accession>
<organism evidence="2 3">
    <name type="scientific">Campylobacter jejuni</name>
    <dbReference type="NCBI Taxonomy" id="197"/>
    <lineage>
        <taxon>Bacteria</taxon>
        <taxon>Pseudomonadati</taxon>
        <taxon>Campylobacterota</taxon>
        <taxon>Epsilonproteobacteria</taxon>
        <taxon>Campylobacterales</taxon>
        <taxon>Campylobacteraceae</taxon>
        <taxon>Campylobacter</taxon>
    </lineage>
</organism>
<dbReference type="EMBL" id="AALHBX010000011">
    <property type="protein sequence ID" value="ECZ5738354.1"/>
    <property type="molecule type" value="Genomic_DNA"/>
</dbReference>